<evidence type="ECO:0000313" key="2">
    <source>
        <dbReference type="EMBL" id="GGZ24652.1"/>
    </source>
</evidence>
<evidence type="ECO:0008006" key="4">
    <source>
        <dbReference type="Google" id="ProtNLM"/>
    </source>
</evidence>
<keyword evidence="3" id="KW-1185">Reference proteome</keyword>
<feature type="transmembrane region" description="Helical" evidence="1">
    <location>
        <begin position="12"/>
        <end position="36"/>
    </location>
</feature>
<dbReference type="EMBL" id="BMZB01000001">
    <property type="protein sequence ID" value="GGZ24652.1"/>
    <property type="molecule type" value="Genomic_DNA"/>
</dbReference>
<comment type="caution">
    <text evidence="2">The sequence shown here is derived from an EMBL/GenBank/DDBJ whole genome shotgun (WGS) entry which is preliminary data.</text>
</comment>
<dbReference type="InterPro" id="IPR034804">
    <property type="entry name" value="SQR/QFR_C/D"/>
</dbReference>
<gene>
    <name evidence="2" type="ORF">GCM10011273_07360</name>
</gene>
<dbReference type="GO" id="GO:0016020">
    <property type="term" value="C:membrane"/>
    <property type="evidence" value="ECO:0007669"/>
    <property type="project" value="InterPro"/>
</dbReference>
<keyword evidence="1" id="KW-0812">Transmembrane</keyword>
<organism evidence="2 3">
    <name type="scientific">Asticcacaulis endophyticus</name>
    <dbReference type="NCBI Taxonomy" id="1395890"/>
    <lineage>
        <taxon>Bacteria</taxon>
        <taxon>Pseudomonadati</taxon>
        <taxon>Pseudomonadota</taxon>
        <taxon>Alphaproteobacteria</taxon>
        <taxon>Caulobacterales</taxon>
        <taxon>Caulobacteraceae</taxon>
        <taxon>Asticcacaulis</taxon>
    </lineage>
</organism>
<reference evidence="2" key="1">
    <citation type="journal article" date="2014" name="Int. J. Syst. Evol. Microbiol.">
        <title>Complete genome sequence of Corynebacterium casei LMG S-19264T (=DSM 44701T), isolated from a smear-ripened cheese.</title>
        <authorList>
            <consortium name="US DOE Joint Genome Institute (JGI-PGF)"/>
            <person name="Walter F."/>
            <person name="Albersmeier A."/>
            <person name="Kalinowski J."/>
            <person name="Ruckert C."/>
        </authorList>
    </citation>
    <scope>NUCLEOTIDE SEQUENCE</scope>
    <source>
        <strain evidence="2">KCTC 32296</strain>
    </source>
</reference>
<dbReference type="AlphaFoldDB" id="A0A918PY09"/>
<keyword evidence="1" id="KW-0472">Membrane</keyword>
<feature type="transmembrane region" description="Helical" evidence="1">
    <location>
        <begin position="88"/>
        <end position="108"/>
    </location>
</feature>
<dbReference type="Proteomes" id="UP000662572">
    <property type="component" value="Unassembled WGS sequence"/>
</dbReference>
<name>A0A918PY09_9CAUL</name>
<feature type="transmembrane region" description="Helical" evidence="1">
    <location>
        <begin position="48"/>
        <end position="68"/>
    </location>
</feature>
<proteinExistence type="predicted"/>
<feature type="transmembrane region" description="Helical" evidence="1">
    <location>
        <begin position="162"/>
        <end position="188"/>
    </location>
</feature>
<reference evidence="2" key="2">
    <citation type="submission" date="2020-09" db="EMBL/GenBank/DDBJ databases">
        <authorList>
            <person name="Sun Q."/>
            <person name="Kim S."/>
        </authorList>
    </citation>
    <scope>NUCLEOTIDE SEQUENCE</scope>
    <source>
        <strain evidence="2">KCTC 32296</strain>
    </source>
</reference>
<evidence type="ECO:0000313" key="3">
    <source>
        <dbReference type="Proteomes" id="UP000662572"/>
    </source>
</evidence>
<dbReference type="SUPFAM" id="SSF81343">
    <property type="entry name" value="Fumarate reductase respiratory complex transmembrane subunits"/>
    <property type="match status" value="1"/>
</dbReference>
<protein>
    <recommendedName>
        <fullName evidence="4">Succinate dehydrogenase</fullName>
    </recommendedName>
</protein>
<accession>A0A918PY09</accession>
<keyword evidence="1" id="KW-1133">Transmembrane helix</keyword>
<feature type="transmembrane region" description="Helical" evidence="1">
    <location>
        <begin position="128"/>
        <end position="150"/>
    </location>
</feature>
<sequence length="201" mass="22745">MESLHKTSGAVVFAFLILHLTNHLVGLMGIDAALQFMDAVRLVYRHPVVEMGLFLALTLQIITGYALCRDIWTERKDIIHQLQAASGIYMAVFMIVHVAMIGVARYVFNLDTNAYFIAAQFQVWPWQYVAYGFYGLAIMALFTHMGCIAFDIFKKKNRPAAWVMLLLVVGIGGYVTYLLMAMYGGYLYGIEIPEEYSRFGT</sequence>
<evidence type="ECO:0000256" key="1">
    <source>
        <dbReference type="SAM" id="Phobius"/>
    </source>
</evidence>